<evidence type="ECO:0000313" key="2">
    <source>
        <dbReference type="Proteomes" id="UP000035036"/>
    </source>
</evidence>
<organism evidence="1 2">
    <name type="scientific">Geoalkalibacter subterraneus</name>
    <dbReference type="NCBI Taxonomy" id="483547"/>
    <lineage>
        <taxon>Bacteria</taxon>
        <taxon>Pseudomonadati</taxon>
        <taxon>Thermodesulfobacteriota</taxon>
        <taxon>Desulfuromonadia</taxon>
        <taxon>Desulfuromonadales</taxon>
        <taxon>Geoalkalibacteraceae</taxon>
        <taxon>Geoalkalibacter</taxon>
    </lineage>
</organism>
<dbReference type="Proteomes" id="UP000035036">
    <property type="component" value="Chromosome"/>
</dbReference>
<dbReference type="HOGENOM" id="CLU_042901_0_0_7"/>
<dbReference type="OrthoDB" id="9066681at2"/>
<keyword evidence="2" id="KW-1185">Reference proteome</keyword>
<dbReference type="RefSeq" id="WP_040200475.1">
    <property type="nucleotide sequence ID" value="NZ_CP010311.1"/>
</dbReference>
<dbReference type="EMBL" id="CP010311">
    <property type="protein sequence ID" value="AJF06724.1"/>
    <property type="molecule type" value="Genomic_DNA"/>
</dbReference>
<dbReference type="KEGG" id="gsb:GSUB_09485"/>
<name>A0A0B5FPX6_9BACT</name>
<reference evidence="1 2" key="1">
    <citation type="journal article" date="2015" name="Genome Announc.">
        <title>Genomes of Geoalkalibacter ferrihydriticus Z-0531T and Geoalkalibacter subterraneus Red1T, Two Haloalkaliphilic Metal-Reducing Deltaproteobacteria.</title>
        <authorList>
            <person name="Badalamenti J.P."/>
            <person name="Krajmalnik-Brown R."/>
            <person name="Torres C.I."/>
            <person name="Bond D.R."/>
        </authorList>
    </citation>
    <scope>NUCLEOTIDE SEQUENCE [LARGE SCALE GENOMIC DNA]</scope>
    <source>
        <strain evidence="1 2">Red1</strain>
    </source>
</reference>
<protein>
    <submittedName>
        <fullName evidence="1">Uncharacterized protein</fullName>
    </submittedName>
</protein>
<evidence type="ECO:0000313" key="1">
    <source>
        <dbReference type="EMBL" id="AJF06724.1"/>
    </source>
</evidence>
<gene>
    <name evidence="1" type="ORF">GSUB_09485</name>
</gene>
<dbReference type="STRING" id="483547.GSUB_09485"/>
<sequence length="383" mass="43594">MSEYQYLEFLAIDRPLTAREMDHLRGISTRAQITPVSFINEYSWGGLKADPRDFMRHFFDVHVFIANWGDATFMVRLPREAIDQKTLKAFCTSPHLEFEKLPEHWLLTWSLGETEDYDRFGYVDEGPGLMTLLAPVREELLRGDLRSLYIGWLRAVTTGETDPDDLEPFALQGLNKLTAAQQALAEFLEVDIDLLAGVGSGSQTNQADAADGAALDAWLDKLPKAEIRGYLRQMLDGQGASAERALKRRYAAWQEQSAPTKGVRRSVAELWQLAEQAKALRLIEEAKARRQAEAERKRQRNAWLAKLAADFPRAWKSAHGDANKGHAHAYDAACRQLVDLRDAYIQHATLVAFQKEFQKFMAEHSRRRALVQRLVKAGLWREK</sequence>
<dbReference type="AlphaFoldDB" id="A0A0B5FPX6"/>
<proteinExistence type="predicted"/>
<accession>A0A0B5FPX6</accession>